<evidence type="ECO:0000313" key="2">
    <source>
        <dbReference type="WBParaSite" id="Gr19_v10_g13712.t1"/>
    </source>
</evidence>
<sequence>MQTCRRRNPMPMDIGCIKTEAFKASFCCKEGFKYKCCSDPEQSFKLVKKNTTELIQELRAKTELIQELRAKDEQNWIRTCRGTRRNLPWKFLCCSDDYEGWMGCDTKLRRLNAANRKINEMPRHKKKRDLYSSKHQPNSFICSIFSI</sequence>
<reference evidence="2" key="1">
    <citation type="submission" date="2022-11" db="UniProtKB">
        <authorList>
            <consortium name="WormBaseParasite"/>
        </authorList>
    </citation>
    <scope>IDENTIFICATION</scope>
</reference>
<proteinExistence type="predicted"/>
<dbReference type="Proteomes" id="UP000887572">
    <property type="component" value="Unplaced"/>
</dbReference>
<accession>A0A914H3P9</accession>
<name>A0A914H3P9_GLORO</name>
<evidence type="ECO:0000313" key="1">
    <source>
        <dbReference type="Proteomes" id="UP000887572"/>
    </source>
</evidence>
<dbReference type="AlphaFoldDB" id="A0A914H3P9"/>
<organism evidence="1 2">
    <name type="scientific">Globodera rostochiensis</name>
    <name type="common">Golden nematode worm</name>
    <name type="synonym">Heterodera rostochiensis</name>
    <dbReference type="NCBI Taxonomy" id="31243"/>
    <lineage>
        <taxon>Eukaryota</taxon>
        <taxon>Metazoa</taxon>
        <taxon>Ecdysozoa</taxon>
        <taxon>Nematoda</taxon>
        <taxon>Chromadorea</taxon>
        <taxon>Rhabditida</taxon>
        <taxon>Tylenchina</taxon>
        <taxon>Tylenchomorpha</taxon>
        <taxon>Tylenchoidea</taxon>
        <taxon>Heteroderidae</taxon>
        <taxon>Heteroderinae</taxon>
        <taxon>Globodera</taxon>
    </lineage>
</organism>
<dbReference type="WBParaSite" id="Gr19_v10_g13712.t1">
    <property type="protein sequence ID" value="Gr19_v10_g13712.t1"/>
    <property type="gene ID" value="Gr19_v10_g13712"/>
</dbReference>
<protein>
    <submittedName>
        <fullName evidence="2">Uncharacterized protein</fullName>
    </submittedName>
</protein>
<keyword evidence="1" id="KW-1185">Reference proteome</keyword>